<evidence type="ECO:0000313" key="16">
    <source>
        <dbReference type="Proteomes" id="UP000757232"/>
    </source>
</evidence>
<evidence type="ECO:0000256" key="1">
    <source>
        <dbReference type="ARBA" id="ARBA00004141"/>
    </source>
</evidence>
<comment type="subcellular location">
    <subcellularLocation>
        <location evidence="1">Membrane</location>
        <topology evidence="1">Multi-pass membrane protein</topology>
    </subcellularLocation>
</comment>
<feature type="transmembrane region" description="Helical" evidence="12">
    <location>
        <begin position="209"/>
        <end position="227"/>
    </location>
</feature>
<dbReference type="Gene3D" id="3.30.590.10">
    <property type="entry name" value="Glutamine synthetase/guanido kinase, catalytic domain"/>
    <property type="match status" value="1"/>
</dbReference>
<dbReference type="SUPFAM" id="SSF55931">
    <property type="entry name" value="Glutamine synthetase/guanido kinase"/>
    <property type="match status" value="1"/>
</dbReference>
<evidence type="ECO:0008006" key="17">
    <source>
        <dbReference type="Google" id="ProtNLM"/>
    </source>
</evidence>
<gene>
    <name evidence="15" type="ORF">A7U60_g2068</name>
</gene>
<dbReference type="InterPro" id="IPR008146">
    <property type="entry name" value="Gln_synth_cat_dom"/>
</dbReference>
<dbReference type="InterPro" id="IPR017938">
    <property type="entry name" value="Riboflavin_synthase-like_b-brl"/>
</dbReference>
<feature type="transmembrane region" description="Helical" evidence="12">
    <location>
        <begin position="178"/>
        <end position="197"/>
    </location>
</feature>
<dbReference type="AlphaFoldDB" id="A0A9Q5NB72"/>
<evidence type="ECO:0000256" key="12">
    <source>
        <dbReference type="SAM" id="Phobius"/>
    </source>
</evidence>
<feature type="transmembrane region" description="Helical" evidence="12">
    <location>
        <begin position="281"/>
        <end position="302"/>
    </location>
</feature>
<dbReference type="GO" id="GO:0004356">
    <property type="term" value="F:glutamine synthetase activity"/>
    <property type="evidence" value="ECO:0007669"/>
    <property type="project" value="InterPro"/>
</dbReference>
<evidence type="ECO:0000256" key="7">
    <source>
        <dbReference type="ARBA" id="ARBA00023065"/>
    </source>
</evidence>
<feature type="transmembrane region" description="Helical" evidence="12">
    <location>
        <begin position="308"/>
        <end position="329"/>
    </location>
</feature>
<protein>
    <recommendedName>
        <fullName evidence="17">GS catalytic domain-containing protein</fullName>
    </recommendedName>
</protein>
<evidence type="ECO:0000313" key="15">
    <source>
        <dbReference type="EMBL" id="OCB90706.1"/>
    </source>
</evidence>
<dbReference type="PROSITE" id="PS51384">
    <property type="entry name" value="FAD_FR"/>
    <property type="match status" value="1"/>
</dbReference>
<sequence>MVDPSTVTGVTASTGSAVAAGATSSTSSAAGGGAGGQGGESTGVDTNELIVFWLDIALLCAVAFFFFAALPRAIARFSRRSEWGRGLLVYGSTKSGRQPAPLTVNPSERLRRQHTDATQWDYTTEQSHTFVGTQEKGWKGETKIARNASPPPHVPAWSSILFPVSALFAYNVAFGKSVGKFTMALLFIVAVIVLQFVLDGNPLTKSVRLGWIATGLIPVTIAFATKNNLIGMFVGMGYERLNYIHRWIGIVSFVAANVHAIGFIYKWSINGQLSEDFQKPFVIHGAIALAGIELLFFASLSWVRNKAYTFFMFSHVIGYFLYLVALCFHRDACVKWVLLAAFIYAFDHLLRLVKTRVTVARIKAIPELGLVRLEIPSLNRGWRAGQHVRLRVLSSELGLLGWTTAHPFTVANAPGNGGADKKGMMLLVKKCGKWTGKLYDAAGRAGYYPTESGYGTVREIRVVVEGPYGGLGNMVMAGYSSAMLVGGGSGVTFVLSQAEELVQAVRAGTSSLRFIELVWITQDQASISPLLPTFATLIDNISALPGVLLKISIYYSRASPSSPSSRSSPSFESTQAYLSTLAPTLSVHSGRPALNRILDGLVRLTAALGPGRARGVAVGVCGPLELVGDVRKCAWSVEGDARRKSGGVELHEESNEAWTGSIGERAEKNLRSVTRRAPSFASLSLFVVLRHHQQIQHEGRMTPDTKASTQAQVQVNLLKDPHIKFVRVTWVDLVNFVRYRVVPIAHFRKLFADAASQSSSSSSVLNEARVKGKDGARFNPHPGITIAKVTLGLVYLSMAEGFSATGEYVYTLDLTSARLLPYASGHANIYGWFEEKQVEADDIKAKANENEFEFEVSLCPRTVLRRIVQDAFKAEGVSFLVGFETEVIFLSSIDPLVATNDYGWSESPAISAGTPEARALEEIAEALEEAGIELQMYHAEAAPGQYEIVTGPLPPLEACDALITTREIIMNVVSKHGMRATLAPRVYNNSCGSAAHTHISLTSTSAFWSTTKPQPVRVSSPPSVSLTPLEQSFLSGLLAHLPAATAFTLPTRASYARMIDGVWSGGTWASWGRDNRETPVRLAGRGPSYNFEIKSIDGTSNPYLAISALLSAGLAGISARTKLTSVGLHVPANTLTDVEKKEFGVENRMPLSIDEARKALAEDEVMKNALGEELIRTYLNILDEQLKAPTPEEEMIKLIKTF</sequence>
<dbReference type="EMBL" id="LNZH02000121">
    <property type="protein sequence ID" value="OCB90706.1"/>
    <property type="molecule type" value="Genomic_DNA"/>
</dbReference>
<dbReference type="SUPFAM" id="SSF63380">
    <property type="entry name" value="Riboflavin synthase domain-like"/>
    <property type="match status" value="1"/>
</dbReference>
<dbReference type="Pfam" id="PF08022">
    <property type="entry name" value="FAD_binding_8"/>
    <property type="match status" value="1"/>
</dbReference>
<keyword evidence="5 12" id="KW-1133">Transmembrane helix</keyword>
<evidence type="ECO:0000256" key="4">
    <source>
        <dbReference type="ARBA" id="ARBA00022982"/>
    </source>
</evidence>
<feature type="transmembrane region" description="Helical" evidence="12">
    <location>
        <begin position="247"/>
        <end position="269"/>
    </location>
</feature>
<organism evidence="15 16">
    <name type="scientific">Sanghuangporus baumii</name>
    <name type="common">Phellinus baumii</name>
    <dbReference type="NCBI Taxonomy" id="108892"/>
    <lineage>
        <taxon>Eukaryota</taxon>
        <taxon>Fungi</taxon>
        <taxon>Dikarya</taxon>
        <taxon>Basidiomycota</taxon>
        <taxon>Agaricomycotina</taxon>
        <taxon>Agaricomycetes</taxon>
        <taxon>Hymenochaetales</taxon>
        <taxon>Hymenochaetaceae</taxon>
        <taxon>Sanghuangporus</taxon>
    </lineage>
</organism>
<dbReference type="InterPro" id="IPR017927">
    <property type="entry name" value="FAD-bd_FR_type"/>
</dbReference>
<feature type="compositionally biased region" description="Gly residues" evidence="11">
    <location>
        <begin position="30"/>
        <end position="41"/>
    </location>
</feature>
<dbReference type="GO" id="GO:0016491">
    <property type="term" value="F:oxidoreductase activity"/>
    <property type="evidence" value="ECO:0007669"/>
    <property type="project" value="UniProtKB-KW"/>
</dbReference>
<evidence type="ECO:0000256" key="10">
    <source>
        <dbReference type="RuleBase" id="RU000384"/>
    </source>
</evidence>
<dbReference type="GO" id="GO:0006811">
    <property type="term" value="P:monoatomic ion transport"/>
    <property type="evidence" value="ECO:0007669"/>
    <property type="project" value="UniProtKB-KW"/>
</dbReference>
<feature type="region of interest" description="Disordered" evidence="11">
    <location>
        <begin position="21"/>
        <end position="41"/>
    </location>
</feature>
<dbReference type="InterPro" id="IPR039261">
    <property type="entry name" value="FNR_nucleotide-bd"/>
</dbReference>
<dbReference type="SFLD" id="SFLDS00052">
    <property type="entry name" value="Ferric_Reductase_Domain"/>
    <property type="match status" value="1"/>
</dbReference>
<name>A0A9Q5NB72_SANBA</name>
<evidence type="ECO:0000256" key="5">
    <source>
        <dbReference type="ARBA" id="ARBA00022989"/>
    </source>
</evidence>
<keyword evidence="2" id="KW-0436">Ligase</keyword>
<dbReference type="Pfam" id="PF08030">
    <property type="entry name" value="NAD_binding_6"/>
    <property type="match status" value="1"/>
</dbReference>
<dbReference type="PROSITE" id="PS51987">
    <property type="entry name" value="GS_CATALYTIC"/>
    <property type="match status" value="1"/>
</dbReference>
<dbReference type="PANTHER" id="PTHR43785">
    <property type="entry name" value="GAMMA-GLUTAMYLPUTRESCINE SYNTHETASE"/>
    <property type="match status" value="1"/>
</dbReference>
<comment type="similarity">
    <text evidence="9 10">Belongs to the glutamine synthetase family.</text>
</comment>
<dbReference type="InterPro" id="IPR013121">
    <property type="entry name" value="Fe_red_NAD-bd_6"/>
</dbReference>
<evidence type="ECO:0000256" key="8">
    <source>
        <dbReference type="ARBA" id="ARBA00023136"/>
    </source>
</evidence>
<keyword evidence="7" id="KW-0406">Ion transport</keyword>
<dbReference type="SMART" id="SM01230">
    <property type="entry name" value="Gln-synt_C"/>
    <property type="match status" value="1"/>
</dbReference>
<reference evidence="15" key="1">
    <citation type="submission" date="2016-06" db="EMBL/GenBank/DDBJ databases">
        <title>Draft Genome sequence of the fungus Inonotus baumii.</title>
        <authorList>
            <person name="Zhu H."/>
            <person name="Lin W."/>
        </authorList>
    </citation>
    <scope>NUCLEOTIDE SEQUENCE</scope>
    <source>
        <strain evidence="15">821</strain>
    </source>
</reference>
<evidence type="ECO:0000256" key="2">
    <source>
        <dbReference type="ARBA" id="ARBA00022598"/>
    </source>
</evidence>
<dbReference type="Proteomes" id="UP000757232">
    <property type="component" value="Unassembled WGS sequence"/>
</dbReference>
<proteinExistence type="inferred from homology"/>
<accession>A0A9Q5NB72</accession>
<evidence type="ECO:0000256" key="3">
    <source>
        <dbReference type="ARBA" id="ARBA00022692"/>
    </source>
</evidence>
<keyword evidence="6" id="KW-0560">Oxidoreductase</keyword>
<dbReference type="SFLD" id="SFLDG01168">
    <property type="entry name" value="Ferric_reductase_subgroup_(FRE"/>
    <property type="match status" value="1"/>
</dbReference>
<comment type="caution">
    <text evidence="15">The sequence shown here is derived from an EMBL/GenBank/DDBJ whole genome shotgun (WGS) entry which is preliminary data.</text>
</comment>
<dbReference type="Pfam" id="PF00120">
    <property type="entry name" value="Gln-synt_C"/>
    <property type="match status" value="1"/>
</dbReference>
<keyword evidence="7" id="KW-0813">Transport</keyword>
<evidence type="ECO:0000259" key="13">
    <source>
        <dbReference type="PROSITE" id="PS51384"/>
    </source>
</evidence>
<dbReference type="Pfam" id="PF01794">
    <property type="entry name" value="Ferric_reduct"/>
    <property type="match status" value="1"/>
</dbReference>
<dbReference type="InterPro" id="IPR013112">
    <property type="entry name" value="FAD-bd_8"/>
</dbReference>
<keyword evidence="16" id="KW-1185">Reference proteome</keyword>
<keyword evidence="4" id="KW-0249">Electron transport</keyword>
<dbReference type="CDD" id="cd06186">
    <property type="entry name" value="NOX_Duox_like_FAD_NADP"/>
    <property type="match status" value="1"/>
</dbReference>
<keyword evidence="3 12" id="KW-0812">Transmembrane</keyword>
<feature type="domain" description="FAD-binding FR-type" evidence="13">
    <location>
        <begin position="345"/>
        <end position="474"/>
    </location>
</feature>
<dbReference type="GO" id="GO:0016020">
    <property type="term" value="C:membrane"/>
    <property type="evidence" value="ECO:0007669"/>
    <property type="project" value="UniProtKB-SubCell"/>
</dbReference>
<dbReference type="SUPFAM" id="SSF52343">
    <property type="entry name" value="Ferredoxin reductase-like, C-terminal NADP-linked domain"/>
    <property type="match status" value="1"/>
</dbReference>
<evidence type="ECO:0000256" key="11">
    <source>
        <dbReference type="SAM" id="MobiDB-lite"/>
    </source>
</evidence>
<dbReference type="PANTHER" id="PTHR43785:SF2">
    <property type="entry name" value="TYPE-1 GLUTAMINE SYNTHETASE 1"/>
    <property type="match status" value="1"/>
</dbReference>
<feature type="transmembrane region" description="Helical" evidence="12">
    <location>
        <begin position="50"/>
        <end position="70"/>
    </location>
</feature>
<dbReference type="InterPro" id="IPR013130">
    <property type="entry name" value="Fe3_Rdtase_TM_dom"/>
</dbReference>
<dbReference type="Gene3D" id="3.40.50.80">
    <property type="entry name" value="Nucleotide-binding domain of ferredoxin-NADP reductase (FNR) module"/>
    <property type="match status" value="1"/>
</dbReference>
<evidence type="ECO:0000256" key="6">
    <source>
        <dbReference type="ARBA" id="ARBA00023002"/>
    </source>
</evidence>
<dbReference type="OrthoDB" id="3364440at2759"/>
<dbReference type="InterPro" id="IPR014746">
    <property type="entry name" value="Gln_synth/guanido_kin_cat_dom"/>
</dbReference>
<evidence type="ECO:0000256" key="9">
    <source>
        <dbReference type="PROSITE-ProRule" id="PRU01331"/>
    </source>
</evidence>
<keyword evidence="8 12" id="KW-0472">Membrane</keyword>
<evidence type="ECO:0000259" key="14">
    <source>
        <dbReference type="PROSITE" id="PS51987"/>
    </source>
</evidence>
<feature type="domain" description="GS catalytic" evidence="14">
    <location>
        <begin position="860"/>
        <end position="1202"/>
    </location>
</feature>